<evidence type="ECO:0000313" key="2">
    <source>
        <dbReference type="Proteomes" id="UP000823941"/>
    </source>
</evidence>
<feature type="non-terminal residue" evidence="1">
    <location>
        <position position="131"/>
    </location>
</feature>
<sequence>MSVLHAFFPFLTVIPHIELKHFPVPSTYWRGTRVCAIGPHWGRSGSRTAPHDHPCAGHGADFQLQGNHGCTSSEIYEKYLKQLNTAYKLKAGGSSDNRFGDYSSEHKREANSLSLRLVARRERLEARCDVI</sequence>
<gene>
    <name evidence="1" type="ORF">JYU34_006823</name>
</gene>
<comment type="caution">
    <text evidence="1">The sequence shown here is derived from an EMBL/GenBank/DDBJ whole genome shotgun (WGS) entry which is preliminary data.</text>
</comment>
<protein>
    <submittedName>
        <fullName evidence="1">Uncharacterized protein</fullName>
    </submittedName>
</protein>
<dbReference type="Proteomes" id="UP000823941">
    <property type="component" value="Chromosome 9"/>
</dbReference>
<proteinExistence type="predicted"/>
<keyword evidence="2" id="KW-1185">Reference proteome</keyword>
<dbReference type="EMBL" id="JAHIBW010000009">
    <property type="protein sequence ID" value="KAG7308161.1"/>
    <property type="molecule type" value="Genomic_DNA"/>
</dbReference>
<organism evidence="1 2">
    <name type="scientific">Plutella xylostella</name>
    <name type="common">Diamondback moth</name>
    <name type="synonym">Plutella maculipennis</name>
    <dbReference type="NCBI Taxonomy" id="51655"/>
    <lineage>
        <taxon>Eukaryota</taxon>
        <taxon>Metazoa</taxon>
        <taxon>Ecdysozoa</taxon>
        <taxon>Arthropoda</taxon>
        <taxon>Hexapoda</taxon>
        <taxon>Insecta</taxon>
        <taxon>Pterygota</taxon>
        <taxon>Neoptera</taxon>
        <taxon>Endopterygota</taxon>
        <taxon>Lepidoptera</taxon>
        <taxon>Glossata</taxon>
        <taxon>Ditrysia</taxon>
        <taxon>Yponomeutoidea</taxon>
        <taxon>Plutellidae</taxon>
        <taxon>Plutella</taxon>
    </lineage>
</organism>
<name>A0ABQ7QSX8_PLUXY</name>
<evidence type="ECO:0000313" key="1">
    <source>
        <dbReference type="EMBL" id="KAG7308161.1"/>
    </source>
</evidence>
<accession>A0ABQ7QSX8</accession>
<reference evidence="1 2" key="1">
    <citation type="submission" date="2021-06" db="EMBL/GenBank/DDBJ databases">
        <title>A haploid diamondback moth (Plutella xylostella L.) genome assembly resolves 31 chromosomes and identifies a diamide resistance mutation.</title>
        <authorList>
            <person name="Ward C.M."/>
            <person name="Perry K.D."/>
            <person name="Baker G."/>
            <person name="Powis K."/>
            <person name="Heckel D.G."/>
            <person name="Baxter S.W."/>
        </authorList>
    </citation>
    <scope>NUCLEOTIDE SEQUENCE [LARGE SCALE GENOMIC DNA]</scope>
    <source>
        <strain evidence="1 2">LV</strain>
        <tissue evidence="1">Single pupa</tissue>
    </source>
</reference>